<comment type="caution">
    <text evidence="1">The sequence shown here is derived from an EMBL/GenBank/DDBJ whole genome shotgun (WGS) entry which is preliminary data.</text>
</comment>
<dbReference type="Proteomes" id="UP000198211">
    <property type="component" value="Unassembled WGS sequence"/>
</dbReference>
<reference evidence="2" key="1">
    <citation type="submission" date="2017-03" db="EMBL/GenBank/DDBJ databases">
        <title>Phytopthora megakarya and P. palmivora, two closely related causual agents of cacao black pod achieved similar genome size and gene model numbers by different mechanisms.</title>
        <authorList>
            <person name="Ali S."/>
            <person name="Shao J."/>
            <person name="Larry D.J."/>
            <person name="Kronmiller B."/>
            <person name="Shen D."/>
            <person name="Strem M.D."/>
            <person name="Melnick R.L."/>
            <person name="Guiltinan M.J."/>
            <person name="Tyler B.M."/>
            <person name="Meinhardt L.W."/>
            <person name="Bailey B.A."/>
        </authorList>
    </citation>
    <scope>NUCLEOTIDE SEQUENCE [LARGE SCALE GENOMIC DNA]</scope>
    <source>
        <strain evidence="2">zdho120</strain>
    </source>
</reference>
<protein>
    <submittedName>
        <fullName evidence="1">Transposase</fullName>
    </submittedName>
</protein>
<gene>
    <name evidence="1" type="ORF">PHMEG_00039176</name>
</gene>
<sequence>SETTATVETFIVKWHGIDVGCNVLVELSRFKAMVKSLESSRRLELCNSSKILVVDFWSGIEGYPPFQAVAVMSFNSVCSSAASERNLSTHKFFHSTLRNPLKTISVEMLVHLSFNARNVDITELTFLDEFVAVTEPEEPESRNLCSDYVYY</sequence>
<organism evidence="1 2">
    <name type="scientific">Phytophthora megakarya</name>
    <dbReference type="NCBI Taxonomy" id="4795"/>
    <lineage>
        <taxon>Eukaryota</taxon>
        <taxon>Sar</taxon>
        <taxon>Stramenopiles</taxon>
        <taxon>Oomycota</taxon>
        <taxon>Peronosporomycetes</taxon>
        <taxon>Peronosporales</taxon>
        <taxon>Peronosporaceae</taxon>
        <taxon>Phytophthora</taxon>
    </lineage>
</organism>
<feature type="non-terminal residue" evidence="1">
    <location>
        <position position="1"/>
    </location>
</feature>
<evidence type="ECO:0000313" key="1">
    <source>
        <dbReference type="EMBL" id="OWY91995.1"/>
    </source>
</evidence>
<keyword evidence="2" id="KW-1185">Reference proteome</keyword>
<dbReference type="SUPFAM" id="SSF53098">
    <property type="entry name" value="Ribonuclease H-like"/>
    <property type="match status" value="1"/>
</dbReference>
<dbReference type="OrthoDB" id="122816at2759"/>
<accession>A0A225UG33</accession>
<dbReference type="AlphaFoldDB" id="A0A225UG33"/>
<name>A0A225UG33_9STRA</name>
<dbReference type="EMBL" id="NBNE01019013">
    <property type="protein sequence ID" value="OWY91995.1"/>
    <property type="molecule type" value="Genomic_DNA"/>
</dbReference>
<proteinExistence type="predicted"/>
<dbReference type="InterPro" id="IPR012337">
    <property type="entry name" value="RNaseH-like_sf"/>
</dbReference>
<evidence type="ECO:0000313" key="2">
    <source>
        <dbReference type="Proteomes" id="UP000198211"/>
    </source>
</evidence>